<evidence type="ECO:0000256" key="5">
    <source>
        <dbReference type="PROSITE-ProRule" id="PRU01240"/>
    </source>
</evidence>
<keyword evidence="6" id="KW-0732">Signal</keyword>
<reference evidence="8 9" key="1">
    <citation type="journal article" date="2018" name="Plant J.">
        <title>Genome sequences of Chlorella sorokiniana UTEX 1602 and Micractinium conductrix SAG 241.80: implications to maltose excretion by a green alga.</title>
        <authorList>
            <person name="Arriola M.B."/>
            <person name="Velmurugan N."/>
            <person name="Zhang Y."/>
            <person name="Plunkett M.H."/>
            <person name="Hondzo H."/>
            <person name="Barney B.M."/>
        </authorList>
    </citation>
    <scope>NUCLEOTIDE SEQUENCE [LARGE SCALE GENOMIC DNA]</scope>
    <source>
        <strain evidence="9">UTEX 1602</strain>
    </source>
</reference>
<evidence type="ECO:0000313" key="9">
    <source>
        <dbReference type="Proteomes" id="UP000239899"/>
    </source>
</evidence>
<protein>
    <submittedName>
        <fullName evidence="8">Peptidase S8</fullName>
    </submittedName>
</protein>
<dbReference type="PROSITE" id="PS51892">
    <property type="entry name" value="SUBTILASE"/>
    <property type="match status" value="1"/>
</dbReference>
<dbReference type="Gene3D" id="3.40.50.200">
    <property type="entry name" value="Peptidase S8/S53 domain"/>
    <property type="match status" value="1"/>
</dbReference>
<sequence>MLRGGRWAVLALLLGLAAATRELKQGNGRPKDVDQDDPPRWKEHPRVEREALVRFAPGATPAAKGRALIQGQAQEAEVVASDASGQWVRVKFSGAAGASTAKAAKKVEEDAAVEAVEPNFIYTRQLASNDPAFTSGSLWGMYGDSSSPANAFGSRAAEAWAAGFVGRDDIYIGIIDEGYMHTHEDLIANRGTNPGEIPGNGRDDDSNGYVDDVYGWDFVSNDNSVFDSTGDDHGTHVAGTMGATGGNGKGVAGVNWRVKLLSGKLLGSSGGTTANAIKAVDYFTDLKTRHGIKLVATSNSWGGGGYSQALKDAIDRAAAANILFIAAAGNGGSDGIGDNIDATPSYPASYASNNVIAVASITNTGALSSFSNFGATSVDIGAPGSGIRSTVPSSYKQRGVTYYSSAYADYSGTSMATPHVSGAAALYAAWYLNTTGTMPSAAAIKAAILASAEPTASLSGRCVSNGRLNVARLLGLEP</sequence>
<proteinExistence type="inferred from homology"/>
<name>A0A2P6TKI9_CHLSO</name>
<dbReference type="PROSITE" id="PS00138">
    <property type="entry name" value="SUBTILASE_SER"/>
    <property type="match status" value="1"/>
</dbReference>
<dbReference type="PANTHER" id="PTHR43806:SF11">
    <property type="entry name" value="CEREVISIN-RELATED"/>
    <property type="match status" value="1"/>
</dbReference>
<feature type="chain" id="PRO_5015203719" evidence="6">
    <location>
        <begin position="20"/>
        <end position="478"/>
    </location>
</feature>
<comment type="similarity">
    <text evidence="1 5">Belongs to the peptidase S8 family.</text>
</comment>
<feature type="active site" description="Charge relay system" evidence="5">
    <location>
        <position position="233"/>
    </location>
</feature>
<accession>A0A2P6TKI9</accession>
<comment type="caution">
    <text evidence="8">The sequence shown here is derived from an EMBL/GenBank/DDBJ whole genome shotgun (WGS) entry which is preliminary data.</text>
</comment>
<keyword evidence="9" id="KW-1185">Reference proteome</keyword>
<dbReference type="InterPro" id="IPR000209">
    <property type="entry name" value="Peptidase_S8/S53_dom"/>
</dbReference>
<dbReference type="EMBL" id="LHPG02000013">
    <property type="protein sequence ID" value="PRW44586.1"/>
    <property type="molecule type" value="Genomic_DNA"/>
</dbReference>
<keyword evidence="4 5" id="KW-0720">Serine protease</keyword>
<dbReference type="SUPFAM" id="SSF52743">
    <property type="entry name" value="Subtilisin-like"/>
    <property type="match status" value="1"/>
</dbReference>
<dbReference type="PRINTS" id="PR00723">
    <property type="entry name" value="SUBTILISIN"/>
</dbReference>
<gene>
    <name evidence="8" type="ORF">C2E21_6702</name>
</gene>
<dbReference type="InterPro" id="IPR036852">
    <property type="entry name" value="Peptidase_S8/S53_dom_sf"/>
</dbReference>
<dbReference type="GO" id="GO:0004252">
    <property type="term" value="F:serine-type endopeptidase activity"/>
    <property type="evidence" value="ECO:0007669"/>
    <property type="project" value="UniProtKB-UniRule"/>
</dbReference>
<dbReference type="AlphaFoldDB" id="A0A2P6TKI9"/>
<dbReference type="OrthoDB" id="371436at2759"/>
<evidence type="ECO:0000313" key="8">
    <source>
        <dbReference type="EMBL" id="PRW44586.1"/>
    </source>
</evidence>
<evidence type="ECO:0000256" key="4">
    <source>
        <dbReference type="ARBA" id="ARBA00022825"/>
    </source>
</evidence>
<evidence type="ECO:0000256" key="2">
    <source>
        <dbReference type="ARBA" id="ARBA00022670"/>
    </source>
</evidence>
<dbReference type="PANTHER" id="PTHR43806">
    <property type="entry name" value="PEPTIDASE S8"/>
    <property type="match status" value="1"/>
</dbReference>
<dbReference type="InterPro" id="IPR034204">
    <property type="entry name" value="PfSUB1-like_cat_dom"/>
</dbReference>
<dbReference type="PROSITE" id="PS00137">
    <property type="entry name" value="SUBTILASE_HIS"/>
    <property type="match status" value="1"/>
</dbReference>
<feature type="active site" description="Charge relay system" evidence="5">
    <location>
        <position position="176"/>
    </location>
</feature>
<feature type="domain" description="Peptidase S8/S53" evidence="7">
    <location>
        <begin position="168"/>
        <end position="452"/>
    </location>
</feature>
<keyword evidence="2 5" id="KW-0645">Protease</keyword>
<keyword evidence="3 5" id="KW-0378">Hydrolase</keyword>
<evidence type="ECO:0000256" key="6">
    <source>
        <dbReference type="SAM" id="SignalP"/>
    </source>
</evidence>
<feature type="active site" description="Charge relay system" evidence="5">
    <location>
        <position position="414"/>
    </location>
</feature>
<dbReference type="InterPro" id="IPR050131">
    <property type="entry name" value="Peptidase_S8_subtilisin-like"/>
</dbReference>
<dbReference type="Pfam" id="PF00082">
    <property type="entry name" value="Peptidase_S8"/>
    <property type="match status" value="1"/>
</dbReference>
<feature type="signal peptide" evidence="6">
    <location>
        <begin position="1"/>
        <end position="19"/>
    </location>
</feature>
<organism evidence="8 9">
    <name type="scientific">Chlorella sorokiniana</name>
    <name type="common">Freshwater green alga</name>
    <dbReference type="NCBI Taxonomy" id="3076"/>
    <lineage>
        <taxon>Eukaryota</taxon>
        <taxon>Viridiplantae</taxon>
        <taxon>Chlorophyta</taxon>
        <taxon>core chlorophytes</taxon>
        <taxon>Trebouxiophyceae</taxon>
        <taxon>Chlorellales</taxon>
        <taxon>Chlorellaceae</taxon>
        <taxon>Chlorella clade</taxon>
        <taxon>Chlorella</taxon>
    </lineage>
</organism>
<dbReference type="GO" id="GO:0006508">
    <property type="term" value="P:proteolysis"/>
    <property type="evidence" value="ECO:0007669"/>
    <property type="project" value="UniProtKB-KW"/>
</dbReference>
<dbReference type="InterPro" id="IPR015500">
    <property type="entry name" value="Peptidase_S8_subtilisin-rel"/>
</dbReference>
<evidence type="ECO:0000256" key="3">
    <source>
        <dbReference type="ARBA" id="ARBA00022801"/>
    </source>
</evidence>
<evidence type="ECO:0000259" key="7">
    <source>
        <dbReference type="Pfam" id="PF00082"/>
    </source>
</evidence>
<dbReference type="InterPro" id="IPR022398">
    <property type="entry name" value="Peptidase_S8_His-AS"/>
</dbReference>
<dbReference type="InterPro" id="IPR023828">
    <property type="entry name" value="Peptidase_S8_Ser-AS"/>
</dbReference>
<evidence type="ECO:0000256" key="1">
    <source>
        <dbReference type="ARBA" id="ARBA00011073"/>
    </source>
</evidence>
<dbReference type="CDD" id="cd07473">
    <property type="entry name" value="Peptidases_S8_Subtilisin_like"/>
    <property type="match status" value="1"/>
</dbReference>
<dbReference type="STRING" id="3076.A0A2P6TKI9"/>
<dbReference type="Proteomes" id="UP000239899">
    <property type="component" value="Unassembled WGS sequence"/>
</dbReference>